<feature type="chain" id="PRO_5019202152" evidence="1">
    <location>
        <begin position="19"/>
        <end position="514"/>
    </location>
</feature>
<dbReference type="EMBL" id="CP034328">
    <property type="protein sequence ID" value="AZL58732.1"/>
    <property type="molecule type" value="Genomic_DNA"/>
</dbReference>
<dbReference type="KEGG" id="taw:EI545_07695"/>
<evidence type="ECO:0000256" key="1">
    <source>
        <dbReference type="SAM" id="SignalP"/>
    </source>
</evidence>
<gene>
    <name evidence="3" type="ORF">EI545_07695</name>
</gene>
<dbReference type="AlphaFoldDB" id="A0A3S8U4Z9"/>
<evidence type="ECO:0000313" key="3">
    <source>
        <dbReference type="EMBL" id="AZL58732.1"/>
    </source>
</evidence>
<dbReference type="Gene3D" id="3.90.1300.10">
    <property type="entry name" value="Amidase signature (AS) domain"/>
    <property type="match status" value="1"/>
</dbReference>
<reference evidence="3 4" key="1">
    <citation type="submission" date="2018-12" db="EMBL/GenBank/DDBJ databases">
        <title>Complete genome sequencing of Tabrizicola sp. K13M18.</title>
        <authorList>
            <person name="Bae J.-W."/>
        </authorList>
    </citation>
    <scope>NUCLEOTIDE SEQUENCE [LARGE SCALE GENOMIC DNA]</scope>
    <source>
        <strain evidence="3 4">K13M18</strain>
    </source>
</reference>
<evidence type="ECO:0000259" key="2">
    <source>
        <dbReference type="Pfam" id="PF01425"/>
    </source>
</evidence>
<dbReference type="InterPro" id="IPR023631">
    <property type="entry name" value="Amidase_dom"/>
</dbReference>
<dbReference type="PANTHER" id="PTHR42678:SF34">
    <property type="entry name" value="OS04G0183300 PROTEIN"/>
    <property type="match status" value="1"/>
</dbReference>
<name>A0A3S8U4Z9_9RHOB</name>
<proteinExistence type="predicted"/>
<sequence>MRPLVVALALLLPFGVQAEEVSARLEAVQTERLRPLDFAPFGEALAAFQPPPGVDSFLMVAGIADIQTAMAAGELTSEAVTLWHLARIQRLDDRLRGMLELNPAALDEARAADARRAAGQSLGPLDGIPVSLKDNVGTAGPMHTTANAEILFDRVAAEDAALVASLRAAGAVIIGKASLSEFAGSLASGYPSGGNGAVGGQGVNPLGPYPTYGSSSGSAISVAAQFAVVSIGTETAGSLVAPAGVMSLVGMKPSAGLVSTEGVVPLIASNDGPGPIARTVQDAALLLAAADTAEVDYAAGLSADALTGVKVGVLLADIADAGMGTEAMTRTAAALVMLGADPAPVTLDVPMDVIQQFFVYLSAGMRYDMMPVVSAHNPSVVTLEDLIAYNKEDPKRRMPFGQDLLEKFAPLTAELTAEDYAKLTTDVHTAMTEAMDAAFAAHGGVEVLVSMANLHSIFYATAGYPAITVPIGRKESGEPVGVTLIGKKGQDAQLLAYAYAFEQATRAHIPANLP</sequence>
<protein>
    <submittedName>
        <fullName evidence="3">Amidase</fullName>
    </submittedName>
</protein>
<dbReference type="InterPro" id="IPR036928">
    <property type="entry name" value="AS_sf"/>
</dbReference>
<accession>A0A3S8U4Z9</accession>
<organism evidence="3 4">
    <name type="scientific">Tabrizicola piscis</name>
    <dbReference type="NCBI Taxonomy" id="2494374"/>
    <lineage>
        <taxon>Bacteria</taxon>
        <taxon>Pseudomonadati</taxon>
        <taxon>Pseudomonadota</taxon>
        <taxon>Alphaproteobacteria</taxon>
        <taxon>Rhodobacterales</taxon>
        <taxon>Paracoccaceae</taxon>
        <taxon>Tabrizicola</taxon>
    </lineage>
</organism>
<dbReference type="RefSeq" id="WP_125324933.1">
    <property type="nucleotide sequence ID" value="NZ_CP034328.1"/>
</dbReference>
<dbReference type="Pfam" id="PF01425">
    <property type="entry name" value="Amidase"/>
    <property type="match status" value="1"/>
</dbReference>
<feature type="domain" description="Amidase" evidence="2">
    <location>
        <begin position="81"/>
        <end position="495"/>
    </location>
</feature>
<evidence type="ECO:0000313" key="4">
    <source>
        <dbReference type="Proteomes" id="UP000282002"/>
    </source>
</evidence>
<keyword evidence="1" id="KW-0732">Signal</keyword>
<keyword evidence="4" id="KW-1185">Reference proteome</keyword>
<feature type="signal peptide" evidence="1">
    <location>
        <begin position="1"/>
        <end position="18"/>
    </location>
</feature>
<dbReference type="PANTHER" id="PTHR42678">
    <property type="entry name" value="AMIDASE"/>
    <property type="match status" value="1"/>
</dbReference>
<dbReference type="Proteomes" id="UP000282002">
    <property type="component" value="Chromosome"/>
</dbReference>
<dbReference type="OrthoDB" id="9777859at2"/>
<dbReference type="SUPFAM" id="SSF75304">
    <property type="entry name" value="Amidase signature (AS) enzymes"/>
    <property type="match status" value="1"/>
</dbReference>